<comment type="caution">
    <text evidence="2">The sequence shown here is derived from an EMBL/GenBank/DDBJ whole genome shotgun (WGS) entry which is preliminary data.</text>
</comment>
<protein>
    <submittedName>
        <fullName evidence="2">N-acetylneuraminate synthase</fullName>
    </submittedName>
</protein>
<name>A0A176ZDV9_9BRAD</name>
<dbReference type="SMART" id="SM00858">
    <property type="entry name" value="SAF"/>
    <property type="match status" value="1"/>
</dbReference>
<dbReference type="InterPro" id="IPR051690">
    <property type="entry name" value="PseI-like"/>
</dbReference>
<keyword evidence="3" id="KW-1185">Reference proteome</keyword>
<dbReference type="Pfam" id="PF03102">
    <property type="entry name" value="NeuB"/>
    <property type="match status" value="1"/>
</dbReference>
<dbReference type="SUPFAM" id="SSF51569">
    <property type="entry name" value="Aldolase"/>
    <property type="match status" value="1"/>
</dbReference>
<dbReference type="InterPro" id="IPR013785">
    <property type="entry name" value="Aldolase_TIM"/>
</dbReference>
<dbReference type="InterPro" id="IPR006190">
    <property type="entry name" value="SAF_AFP_Neu5Ac"/>
</dbReference>
<evidence type="ECO:0000313" key="2">
    <source>
        <dbReference type="EMBL" id="OAF18831.1"/>
    </source>
</evidence>
<dbReference type="PANTHER" id="PTHR42966:SF1">
    <property type="entry name" value="SIALIC ACID SYNTHASE"/>
    <property type="match status" value="1"/>
</dbReference>
<dbReference type="AlphaFoldDB" id="A0A176ZDV9"/>
<dbReference type="InterPro" id="IPR013132">
    <property type="entry name" value="PseI/NeuA/B-like_N"/>
</dbReference>
<dbReference type="EMBL" id="LSEF01000029">
    <property type="protein sequence ID" value="OAF18831.1"/>
    <property type="molecule type" value="Genomic_DNA"/>
</dbReference>
<dbReference type="InterPro" id="IPR036732">
    <property type="entry name" value="AFP_Neu5c_C_sf"/>
</dbReference>
<dbReference type="Proteomes" id="UP000077173">
    <property type="component" value="Unassembled WGS sequence"/>
</dbReference>
<dbReference type="Pfam" id="PF08666">
    <property type="entry name" value="SAF"/>
    <property type="match status" value="1"/>
</dbReference>
<gene>
    <name evidence="2" type="ORF">AXW67_39755</name>
</gene>
<sequence>MTAGRQIPYVIAEIGSVHDGSFGNACRLLEVAADCGADAVKFQTHIAEAETLLDAPSPSYFSAEPRAEYFRRTGFSVDQWGRLAELAKRRKVDFLSSPFSLEAVDLLERVGVSAYKIPSGEVSNLPLMEYIARTRKPVLLSSGMSNWHELDAAVAALRSSCALTLLQCTSVYPCPPEQVGLNVMLKMRERYDVPVGFSDHTLGFAAAIAAVALGATVVEKHFTFSKLMYGSDAKHSMEPDQFRLLCDELKFTGRMMAAPIEKDDLSSVLEMKRIFEKSIVAAANIAEGTVIQQHHFAFKKPGDGIPAARYREFIGRRLVRSLPRDHKFGEEDFA</sequence>
<dbReference type="Gene3D" id="3.90.1210.10">
    <property type="entry name" value="Antifreeze-like/N-acetylneuraminic acid synthase C-terminal domain"/>
    <property type="match status" value="1"/>
</dbReference>
<dbReference type="Gene3D" id="3.20.20.70">
    <property type="entry name" value="Aldolase class I"/>
    <property type="match status" value="1"/>
</dbReference>
<evidence type="ECO:0000313" key="3">
    <source>
        <dbReference type="Proteomes" id="UP000077173"/>
    </source>
</evidence>
<proteinExistence type="predicted"/>
<dbReference type="SUPFAM" id="SSF51269">
    <property type="entry name" value="AFP III-like domain"/>
    <property type="match status" value="1"/>
</dbReference>
<reference evidence="2 3" key="1">
    <citation type="submission" date="2016-02" db="EMBL/GenBank/DDBJ databases">
        <title>Draft genome sequence of the strain BR 10247T Bradyrhizobium neotropicale isolated from nodules of Centrolobium paraense.</title>
        <authorList>
            <person name="Simoes-Araujo J.L."/>
            <person name="Barauna A.C."/>
            <person name="Silva K."/>
            <person name="Zilli J.E."/>
        </authorList>
    </citation>
    <scope>NUCLEOTIDE SEQUENCE [LARGE SCALE GENOMIC DNA]</scope>
    <source>
        <strain evidence="2 3">BR 10247</strain>
    </source>
</reference>
<feature type="domain" description="AFP-like" evidence="1">
    <location>
        <begin position="278"/>
        <end position="334"/>
    </location>
</feature>
<accession>A0A176ZDV9</accession>
<dbReference type="CDD" id="cd11615">
    <property type="entry name" value="SAF_NeuB_like"/>
    <property type="match status" value="1"/>
</dbReference>
<dbReference type="RefSeq" id="WP_063677332.1">
    <property type="nucleotide sequence ID" value="NZ_LSEF01000029.1"/>
</dbReference>
<dbReference type="PROSITE" id="PS50844">
    <property type="entry name" value="AFP_LIKE"/>
    <property type="match status" value="1"/>
</dbReference>
<dbReference type="InterPro" id="IPR013974">
    <property type="entry name" value="SAF"/>
</dbReference>
<dbReference type="PANTHER" id="PTHR42966">
    <property type="entry name" value="N-ACETYLNEURAMINATE SYNTHASE"/>
    <property type="match status" value="1"/>
</dbReference>
<dbReference type="InterPro" id="IPR057736">
    <property type="entry name" value="SAF_PseI/NeuA/NeuB"/>
</dbReference>
<organism evidence="2 3">
    <name type="scientific">Bradyrhizobium neotropicale</name>
    <dbReference type="NCBI Taxonomy" id="1497615"/>
    <lineage>
        <taxon>Bacteria</taxon>
        <taxon>Pseudomonadati</taxon>
        <taxon>Pseudomonadota</taxon>
        <taxon>Alphaproteobacteria</taxon>
        <taxon>Hyphomicrobiales</taxon>
        <taxon>Nitrobacteraceae</taxon>
        <taxon>Bradyrhizobium</taxon>
    </lineage>
</organism>
<evidence type="ECO:0000259" key="1">
    <source>
        <dbReference type="PROSITE" id="PS50844"/>
    </source>
</evidence>
<dbReference type="GO" id="GO:0047444">
    <property type="term" value="F:N-acylneuraminate-9-phosphate synthase activity"/>
    <property type="evidence" value="ECO:0007669"/>
    <property type="project" value="TreeGrafter"/>
</dbReference>
<dbReference type="GO" id="GO:0016051">
    <property type="term" value="P:carbohydrate biosynthetic process"/>
    <property type="evidence" value="ECO:0007669"/>
    <property type="project" value="InterPro"/>
</dbReference>